<reference evidence="1" key="1">
    <citation type="submission" date="2006-10" db="EMBL/GenBank/DDBJ databases">
        <authorList>
            <person name="Amadeo P."/>
            <person name="Zhao Q."/>
            <person name="Wortman J."/>
            <person name="Fraser-Liggett C."/>
            <person name="Carlton J."/>
        </authorList>
    </citation>
    <scope>NUCLEOTIDE SEQUENCE</scope>
    <source>
        <strain evidence="1">G3</strain>
    </source>
</reference>
<dbReference type="AlphaFoldDB" id="A2EWM2"/>
<dbReference type="VEuPathDB" id="TrichDB:TVAG_337760"/>
<gene>
    <name evidence="1" type="ORF">TVAG_337760</name>
</gene>
<protein>
    <submittedName>
        <fullName evidence="1">Uncharacterized protein</fullName>
    </submittedName>
</protein>
<keyword evidence="2" id="KW-1185">Reference proteome</keyword>
<organism evidence="1 2">
    <name type="scientific">Trichomonas vaginalis (strain ATCC PRA-98 / G3)</name>
    <dbReference type="NCBI Taxonomy" id="412133"/>
    <lineage>
        <taxon>Eukaryota</taxon>
        <taxon>Metamonada</taxon>
        <taxon>Parabasalia</taxon>
        <taxon>Trichomonadida</taxon>
        <taxon>Trichomonadidae</taxon>
        <taxon>Trichomonas</taxon>
    </lineage>
</organism>
<accession>A2EWM2</accession>
<dbReference type="Proteomes" id="UP000001542">
    <property type="component" value="Unassembled WGS sequence"/>
</dbReference>
<reference evidence="1" key="2">
    <citation type="journal article" date="2007" name="Science">
        <title>Draft genome sequence of the sexually transmitted pathogen Trichomonas vaginalis.</title>
        <authorList>
            <person name="Carlton J.M."/>
            <person name="Hirt R.P."/>
            <person name="Silva J.C."/>
            <person name="Delcher A.L."/>
            <person name="Schatz M."/>
            <person name="Zhao Q."/>
            <person name="Wortman J.R."/>
            <person name="Bidwell S.L."/>
            <person name="Alsmark U.C.M."/>
            <person name="Besteiro S."/>
            <person name="Sicheritz-Ponten T."/>
            <person name="Noel C.J."/>
            <person name="Dacks J.B."/>
            <person name="Foster P.G."/>
            <person name="Simillion C."/>
            <person name="Van de Peer Y."/>
            <person name="Miranda-Saavedra D."/>
            <person name="Barton G.J."/>
            <person name="Westrop G.D."/>
            <person name="Mueller S."/>
            <person name="Dessi D."/>
            <person name="Fiori P.L."/>
            <person name="Ren Q."/>
            <person name="Paulsen I."/>
            <person name="Zhang H."/>
            <person name="Bastida-Corcuera F.D."/>
            <person name="Simoes-Barbosa A."/>
            <person name="Brown M.T."/>
            <person name="Hayes R.D."/>
            <person name="Mukherjee M."/>
            <person name="Okumura C.Y."/>
            <person name="Schneider R."/>
            <person name="Smith A.J."/>
            <person name="Vanacova S."/>
            <person name="Villalvazo M."/>
            <person name="Haas B.J."/>
            <person name="Pertea M."/>
            <person name="Feldblyum T.V."/>
            <person name="Utterback T.R."/>
            <person name="Shu C.L."/>
            <person name="Osoegawa K."/>
            <person name="de Jong P.J."/>
            <person name="Hrdy I."/>
            <person name="Horvathova L."/>
            <person name="Zubacova Z."/>
            <person name="Dolezal P."/>
            <person name="Malik S.B."/>
            <person name="Logsdon J.M. Jr."/>
            <person name="Henze K."/>
            <person name="Gupta A."/>
            <person name="Wang C.C."/>
            <person name="Dunne R.L."/>
            <person name="Upcroft J.A."/>
            <person name="Upcroft P."/>
            <person name="White O."/>
            <person name="Salzberg S.L."/>
            <person name="Tang P."/>
            <person name="Chiu C.-H."/>
            <person name="Lee Y.-S."/>
            <person name="Embley T.M."/>
            <person name="Coombs G.H."/>
            <person name="Mottram J.C."/>
            <person name="Tachezy J."/>
            <person name="Fraser-Liggett C.M."/>
            <person name="Johnson P.J."/>
        </authorList>
    </citation>
    <scope>NUCLEOTIDE SEQUENCE [LARGE SCALE GENOMIC DNA]</scope>
    <source>
        <strain evidence="1">G3</strain>
    </source>
</reference>
<dbReference type="VEuPathDB" id="TrichDB:TVAGG3_0230570"/>
<name>A2EWM2_TRIV3</name>
<evidence type="ECO:0000313" key="1">
    <source>
        <dbReference type="EMBL" id="EAY02976.1"/>
    </source>
</evidence>
<evidence type="ECO:0000313" key="2">
    <source>
        <dbReference type="Proteomes" id="UP000001542"/>
    </source>
</evidence>
<proteinExistence type="predicted"/>
<sequence length="164" mass="19151">MGCCSSCCPNHNFNLQGLKPIPEKDLYIEVKCYVSFERIQMYPEICSKEDINKKIVPNCKNGNDFEIKYTFPIIPFSCDGENVDFLVGCDYYFIDKQCNIGYLQLVYTYDQSVTPQVEHFSQRKAKPENSVERRMLKMAKMLLEPIEKRIFPKSVDLNCDLPKF</sequence>
<dbReference type="InParanoid" id="A2EWM2"/>
<dbReference type="EMBL" id="DS113519">
    <property type="protein sequence ID" value="EAY02976.1"/>
    <property type="molecule type" value="Genomic_DNA"/>
</dbReference>